<evidence type="ECO:0000256" key="1">
    <source>
        <dbReference type="ARBA" id="ARBA00004141"/>
    </source>
</evidence>
<comment type="pathway">
    <text evidence="2">Secondary metabolite biosynthesis.</text>
</comment>
<keyword evidence="7 8" id="KW-0472">Membrane</keyword>
<dbReference type="GO" id="GO:0008374">
    <property type="term" value="F:O-acyltransferase activity"/>
    <property type="evidence" value="ECO:0007669"/>
    <property type="project" value="InterPro"/>
</dbReference>
<dbReference type="GO" id="GO:0006629">
    <property type="term" value="P:lipid metabolic process"/>
    <property type="evidence" value="ECO:0007669"/>
    <property type="project" value="InterPro"/>
</dbReference>
<keyword evidence="6 8" id="KW-1133">Transmembrane helix</keyword>
<evidence type="ECO:0000256" key="7">
    <source>
        <dbReference type="ARBA" id="ARBA00023136"/>
    </source>
</evidence>
<evidence type="ECO:0000256" key="5">
    <source>
        <dbReference type="ARBA" id="ARBA00022692"/>
    </source>
</evidence>
<comment type="subcellular location">
    <subcellularLocation>
        <location evidence="1">Membrane</location>
        <topology evidence="1">Multi-pass membrane protein</topology>
    </subcellularLocation>
</comment>
<gene>
    <name evidence="10" type="ORF">A1Q1_03158</name>
</gene>
<organism evidence="10 11">
    <name type="scientific">Trichosporon asahii var. asahii (strain ATCC 90039 / CBS 2479 / JCM 2466 / KCTC 7840 / NBRC 103889/ NCYC 2677 / UAMH 7654)</name>
    <name type="common">Yeast</name>
    <dbReference type="NCBI Taxonomy" id="1186058"/>
    <lineage>
        <taxon>Eukaryota</taxon>
        <taxon>Fungi</taxon>
        <taxon>Dikarya</taxon>
        <taxon>Basidiomycota</taxon>
        <taxon>Agaricomycotina</taxon>
        <taxon>Tremellomycetes</taxon>
        <taxon>Trichosporonales</taxon>
        <taxon>Trichosporonaceae</taxon>
        <taxon>Trichosporon</taxon>
    </lineage>
</organism>
<proteinExistence type="inferred from homology"/>
<evidence type="ECO:0000256" key="8">
    <source>
        <dbReference type="SAM" id="Phobius"/>
    </source>
</evidence>
<evidence type="ECO:0000313" key="10">
    <source>
        <dbReference type="EMBL" id="EJT47923.1"/>
    </source>
</evidence>
<dbReference type="RefSeq" id="XP_014179086.1">
    <property type="nucleotide sequence ID" value="XM_014323611.1"/>
</dbReference>
<dbReference type="Pfam" id="PF13813">
    <property type="entry name" value="MBOAT_2"/>
    <property type="match status" value="1"/>
</dbReference>
<comment type="caution">
    <text evidence="10">The sequence shown here is derived from an EMBL/GenBank/DDBJ whole genome shotgun (WGS) entry which is preliminary data.</text>
</comment>
<dbReference type="HOGENOM" id="CLU_388400_0_0_1"/>
<sequence>MAEPLSLSLGDIGRLWDTLFPAPWGPLNPVWEHVQRTAAPLDFDHFSLRQWFNYALVPFIPAAIMAYLIIGGPKDRLARETREVRLALGIVGISIATSAYLNNRFYGESDDVRARSTEAALKHVLELIPDLRWCCYNSMFGILYWQLVARYASLALVKEPIVDPYMGRGRPRWVAALDLVMNQRHIGLGNVGLDSGNGPDNKDVKLLSPGGKGKAPEMPHIARHIQHWRRFPRPTSRWGSSLRHLYKTLALYTIMDIVFSLTRAIGPHAIAPPGGLPLIEKYGHIMAGWLAESEGVLFPSTLRLPLPKWLMSTFMELIPPLAIWGFLSVWYHFVAFLCIASGYWEPEVWDIDVFDAPLKSTSLMQLWGRRWHQVFRHTFVDATESVLRIFHLPNNLVTFYPLIYLFSGLLHAMGEITADPVPRFSHVMAFFMLSGVGCSLEIAAKRILGIRTRGLLGWCWTWTWTAVTGEELTPGRLVANAWIDAGMGACSFFPDQGVGQYLAPFIMKHVYMIYHVPPADVAPAITDAAQALLATPSVVESLAEVISSVAESTRAAFPAATAAVTDTLAAVAEPSAVLEAASEVAEALSTEVAVAAAGATEAVAEAASEAVFESALGAVSETVSDVFAENSETLATTLASAVVDTAATAAALTKAAVENLSTVATAVAEAAEISTVRFITVDSVPAHIVEAALATASAAMSASLEESTATS</sequence>
<evidence type="ECO:0000313" key="11">
    <source>
        <dbReference type="Proteomes" id="UP000002748"/>
    </source>
</evidence>
<dbReference type="VEuPathDB" id="FungiDB:A1Q1_03158"/>
<name>J5QL60_TRIAS</name>
<keyword evidence="4" id="KW-0808">Transferase</keyword>
<dbReference type="EMBL" id="ALBS01000223">
    <property type="protein sequence ID" value="EJT47923.1"/>
    <property type="molecule type" value="Genomic_DNA"/>
</dbReference>
<feature type="domain" description="Wax synthase" evidence="9">
    <location>
        <begin position="352"/>
        <end position="433"/>
    </location>
</feature>
<dbReference type="OrthoDB" id="1077582at2759"/>
<accession>J5QL60</accession>
<dbReference type="GO" id="GO:0016020">
    <property type="term" value="C:membrane"/>
    <property type="evidence" value="ECO:0007669"/>
    <property type="project" value="UniProtKB-SubCell"/>
</dbReference>
<evidence type="ECO:0000256" key="3">
    <source>
        <dbReference type="ARBA" id="ARBA00007282"/>
    </source>
</evidence>
<dbReference type="KEGG" id="tasa:A1Q1_03158"/>
<feature type="transmembrane region" description="Helical" evidence="8">
    <location>
        <begin position="51"/>
        <end position="72"/>
    </location>
</feature>
<evidence type="ECO:0000256" key="2">
    <source>
        <dbReference type="ARBA" id="ARBA00005179"/>
    </source>
</evidence>
<dbReference type="GeneID" id="25986671"/>
<dbReference type="PANTHER" id="PTHR31595:SF57">
    <property type="entry name" value="OS04G0481900 PROTEIN"/>
    <property type="match status" value="1"/>
</dbReference>
<feature type="transmembrane region" description="Helical" evidence="8">
    <location>
        <begin position="84"/>
        <end position="101"/>
    </location>
</feature>
<evidence type="ECO:0000256" key="4">
    <source>
        <dbReference type="ARBA" id="ARBA00022679"/>
    </source>
</evidence>
<dbReference type="InterPro" id="IPR044851">
    <property type="entry name" value="Wax_synthase"/>
</dbReference>
<dbReference type="Proteomes" id="UP000002748">
    <property type="component" value="Unassembled WGS sequence"/>
</dbReference>
<protein>
    <recommendedName>
        <fullName evidence="9">Wax synthase domain-containing protein</fullName>
    </recommendedName>
</protein>
<dbReference type="AlphaFoldDB" id="J5QL60"/>
<dbReference type="InterPro" id="IPR032805">
    <property type="entry name" value="Wax_synthase_dom"/>
</dbReference>
<keyword evidence="5 8" id="KW-0812">Transmembrane</keyword>
<dbReference type="PANTHER" id="PTHR31595">
    <property type="entry name" value="LONG-CHAIN-ALCOHOL O-FATTY-ACYLTRANSFERASE 3-RELATED"/>
    <property type="match status" value="1"/>
</dbReference>
<comment type="similarity">
    <text evidence="3">Belongs to the wax synthase family.</text>
</comment>
<reference evidence="10 11" key="1">
    <citation type="journal article" date="2012" name="Eukaryot. Cell">
        <title>Draft genome sequence of CBS 2479, the standard type strain of Trichosporon asahii.</title>
        <authorList>
            <person name="Yang R.Y."/>
            <person name="Li H.T."/>
            <person name="Zhu H."/>
            <person name="Zhou G.P."/>
            <person name="Wang M."/>
            <person name="Wang L."/>
        </authorList>
    </citation>
    <scope>NUCLEOTIDE SEQUENCE [LARGE SCALE GENOMIC DNA]</scope>
    <source>
        <strain evidence="11">ATCC 90039 / CBS 2479 / JCM 2466 / KCTC 7840 / NCYC 2677 / UAMH 7654</strain>
    </source>
</reference>
<evidence type="ECO:0000256" key="6">
    <source>
        <dbReference type="ARBA" id="ARBA00022989"/>
    </source>
</evidence>
<evidence type="ECO:0000259" key="9">
    <source>
        <dbReference type="Pfam" id="PF13813"/>
    </source>
</evidence>